<evidence type="ECO:0000313" key="3">
    <source>
        <dbReference type="EMBL" id="URF04730.1"/>
    </source>
</evidence>
<accession>A0AAE9I1J6</accession>
<dbReference type="KEGG" id="ccam:M5D45_02450"/>
<name>A0AAE9I1J6_9BURK</name>
<evidence type="ECO:0000256" key="1">
    <source>
        <dbReference type="SAM" id="SignalP"/>
    </source>
</evidence>
<keyword evidence="4" id="KW-1185">Reference proteome</keyword>
<reference evidence="2 4" key="1">
    <citation type="submission" date="2019-05" db="EMBL/GenBank/DDBJ databases">
        <title>Whole genome sequence analysis of Cupriavidus campinensis S14E4C strain.</title>
        <authorList>
            <person name="Abbaszade G."/>
            <person name="Szabo A."/>
            <person name="Toumi M."/>
            <person name="Toth E."/>
        </authorList>
    </citation>
    <scope>NUCLEOTIDE SEQUENCE [LARGE SCALE GENOMIC DNA]</scope>
    <source>
        <strain evidence="2 4">S14E4C</strain>
    </source>
</reference>
<evidence type="ECO:0000313" key="5">
    <source>
        <dbReference type="Proteomes" id="UP001056132"/>
    </source>
</evidence>
<dbReference type="EMBL" id="VCIZ01000004">
    <property type="protein sequence ID" value="TSP12947.1"/>
    <property type="molecule type" value="Genomic_DNA"/>
</dbReference>
<evidence type="ECO:0000313" key="2">
    <source>
        <dbReference type="EMBL" id="TSP12947.1"/>
    </source>
</evidence>
<keyword evidence="1" id="KW-0732">Signal</keyword>
<sequence>MSLRFSLTRQSVFLAVVAAALALPGAAALAQDVPVAGTPVRVIPADAPMARMVMAMPTASTPLTAKLDSKTVATAPGLRVFSTETQLLNPVVIAGKKLPVRYKLDLYGQLQTAWVLTDAEVKEWKASH</sequence>
<dbReference type="RefSeq" id="WP_092291965.1">
    <property type="nucleotide sequence ID" value="NZ_CP097330.1"/>
</dbReference>
<organism evidence="3 5">
    <name type="scientific">Cupriavidus campinensis</name>
    <dbReference type="NCBI Taxonomy" id="151783"/>
    <lineage>
        <taxon>Bacteria</taxon>
        <taxon>Pseudomonadati</taxon>
        <taxon>Pseudomonadota</taxon>
        <taxon>Betaproteobacteria</taxon>
        <taxon>Burkholderiales</taxon>
        <taxon>Burkholderiaceae</taxon>
        <taxon>Cupriavidus</taxon>
    </lineage>
</organism>
<gene>
    <name evidence="2" type="ORF">FGG12_08525</name>
    <name evidence="3" type="ORF">M5D45_02450</name>
</gene>
<dbReference type="Proteomes" id="UP001056132">
    <property type="component" value="Chromosome 1"/>
</dbReference>
<evidence type="ECO:0000313" key="4">
    <source>
        <dbReference type="Proteomes" id="UP000318943"/>
    </source>
</evidence>
<proteinExistence type="predicted"/>
<reference evidence="3" key="3">
    <citation type="submission" date="2022-05" db="EMBL/GenBank/DDBJ databases">
        <authorList>
            <person name="Kunte H.-J."/>
        </authorList>
    </citation>
    <scope>NUCLEOTIDE SEQUENCE</scope>
    <source>
        <strain evidence="3">G5</strain>
    </source>
</reference>
<dbReference type="Proteomes" id="UP000318943">
    <property type="component" value="Unassembled WGS sequence"/>
</dbReference>
<reference evidence="3" key="2">
    <citation type="journal article" date="2022" name="Microbiol. Resour. Announc.">
        <title>Genome Sequence of Cupriavidus campinensis Strain G5, a Member of a Bacterial Consortium Capable of Polyethylene Degradation.</title>
        <authorList>
            <person name="Schneider B."/>
            <person name="Pfeiffer F."/>
            <person name="Dyall-Smith M."/>
            <person name="Kunte H.J."/>
        </authorList>
    </citation>
    <scope>NUCLEOTIDE SEQUENCE</scope>
    <source>
        <strain evidence="3">G5</strain>
    </source>
</reference>
<protein>
    <submittedName>
        <fullName evidence="3">Uncharacterized protein</fullName>
    </submittedName>
</protein>
<feature type="signal peptide" evidence="1">
    <location>
        <begin position="1"/>
        <end position="30"/>
    </location>
</feature>
<dbReference type="AlphaFoldDB" id="A0AAE9I1J6"/>
<feature type="chain" id="PRO_5042221522" evidence="1">
    <location>
        <begin position="31"/>
        <end position="128"/>
    </location>
</feature>
<dbReference type="EMBL" id="CP097330">
    <property type="protein sequence ID" value="URF04730.1"/>
    <property type="molecule type" value="Genomic_DNA"/>
</dbReference>